<dbReference type="VEuPathDB" id="VectorBase:CPIJ000402"/>
<dbReference type="EMBL" id="DS231816">
    <property type="protein sequence ID" value="EDS37610.1"/>
    <property type="molecule type" value="Genomic_DNA"/>
</dbReference>
<dbReference type="PANTHER" id="PTHR12705">
    <property type="entry name" value="ORIGIN RECOGNITION COMPLEX SUBUNIT 5"/>
    <property type="match status" value="1"/>
</dbReference>
<accession>B0W038</accession>
<evidence type="ECO:0000313" key="4">
    <source>
        <dbReference type="EnsemblMetazoa" id="CPIJ000402-PA"/>
    </source>
</evidence>
<dbReference type="InParanoid" id="B0W038"/>
<dbReference type="InterPro" id="IPR047088">
    <property type="entry name" value="ORC5_C"/>
</dbReference>
<evidence type="ECO:0000259" key="2">
    <source>
        <dbReference type="Pfam" id="PF14630"/>
    </source>
</evidence>
<evidence type="ECO:0000313" key="5">
    <source>
        <dbReference type="Proteomes" id="UP000002320"/>
    </source>
</evidence>
<dbReference type="OrthoDB" id="365981at2759"/>
<dbReference type="GO" id="GO:0003688">
    <property type="term" value="F:DNA replication origin binding"/>
    <property type="evidence" value="ECO:0007669"/>
    <property type="project" value="TreeGrafter"/>
</dbReference>
<dbReference type="InterPro" id="IPR020796">
    <property type="entry name" value="ORC5"/>
</dbReference>
<dbReference type="GO" id="GO:0005664">
    <property type="term" value="C:nuclear origin of replication recognition complex"/>
    <property type="evidence" value="ECO:0007669"/>
    <property type="project" value="TreeGrafter"/>
</dbReference>
<reference evidence="4" key="2">
    <citation type="submission" date="2021-02" db="UniProtKB">
        <authorList>
            <consortium name="EnsemblMetazoa"/>
        </authorList>
    </citation>
    <scope>IDENTIFICATION</scope>
    <source>
        <strain evidence="4">JHB</strain>
    </source>
</reference>
<dbReference type="KEGG" id="cqu:CpipJ_CPIJ000402"/>
<evidence type="ECO:0000256" key="1">
    <source>
        <dbReference type="SAM" id="MobiDB-lite"/>
    </source>
</evidence>
<dbReference type="GO" id="GO:0006270">
    <property type="term" value="P:DNA replication initiation"/>
    <property type="evidence" value="ECO:0007669"/>
    <property type="project" value="TreeGrafter"/>
</dbReference>
<feature type="domain" description="Origin recognition complex subunit 5 C-terminal" evidence="2">
    <location>
        <begin position="49"/>
        <end position="95"/>
    </location>
</feature>
<reference evidence="3" key="1">
    <citation type="submission" date="2007-03" db="EMBL/GenBank/DDBJ databases">
        <title>Annotation of Culex pipiens quinquefasciatus.</title>
        <authorList>
            <consortium name="The Broad Institute Genome Sequencing Platform"/>
            <person name="Atkinson P.W."/>
            <person name="Hemingway J."/>
            <person name="Christensen B.M."/>
            <person name="Higgs S."/>
            <person name="Kodira C."/>
            <person name="Hannick L."/>
            <person name="Megy K."/>
            <person name="O'Leary S."/>
            <person name="Pearson M."/>
            <person name="Haas B.J."/>
            <person name="Mauceli E."/>
            <person name="Wortman J.R."/>
            <person name="Lee N.H."/>
            <person name="Guigo R."/>
            <person name="Stanke M."/>
            <person name="Alvarado L."/>
            <person name="Amedeo P."/>
            <person name="Antoine C.H."/>
            <person name="Arensburger P."/>
            <person name="Bidwell S.L."/>
            <person name="Crawford M."/>
            <person name="Camaro F."/>
            <person name="Devon K."/>
            <person name="Engels R."/>
            <person name="Hammond M."/>
            <person name="Howarth C."/>
            <person name="Koehrsen M."/>
            <person name="Lawson D."/>
            <person name="Montgomery P."/>
            <person name="Nene V."/>
            <person name="Nusbaum C."/>
            <person name="Puiu D."/>
            <person name="Romero-Severson J."/>
            <person name="Severson D.W."/>
            <person name="Shumway M."/>
            <person name="Sisk P."/>
            <person name="Stolte C."/>
            <person name="Zeng Q."/>
            <person name="Eisenstadt E."/>
            <person name="Fraser-Liggett C."/>
            <person name="Strausberg R."/>
            <person name="Galagan J."/>
            <person name="Birren B."/>
            <person name="Collins F.H."/>
        </authorList>
    </citation>
    <scope>NUCLEOTIDE SEQUENCE [LARGE SCALE GENOMIC DNA]</scope>
    <source>
        <strain evidence="3">JHB</strain>
    </source>
</reference>
<dbReference type="EnsemblMetazoa" id="CPIJ000402-RA">
    <property type="protein sequence ID" value="CPIJ000402-PA"/>
    <property type="gene ID" value="CPIJ000402"/>
</dbReference>
<sequence>MKLGLGTIYMRMGNVNQELLRLITVDGQASLESVEQMQTMKQLAQNLELPFYAKFLLIAAYLASHNAAKEGKRLFMKYHGKQRKRLQSVNAKTKVSEKMPSSWDRRRSPSTGCWPSFTPFWTRRSA</sequence>
<dbReference type="eggNOG" id="KOG2543">
    <property type="taxonomic scope" value="Eukaryota"/>
</dbReference>
<dbReference type="Pfam" id="PF14630">
    <property type="entry name" value="ORC5_C"/>
    <property type="match status" value="1"/>
</dbReference>
<gene>
    <name evidence="4" type="primary">6031242</name>
    <name evidence="3" type="ORF">CpipJ_CPIJ000402</name>
</gene>
<organism>
    <name type="scientific">Culex quinquefasciatus</name>
    <name type="common">Southern house mosquito</name>
    <name type="synonym">Culex pungens</name>
    <dbReference type="NCBI Taxonomy" id="7176"/>
    <lineage>
        <taxon>Eukaryota</taxon>
        <taxon>Metazoa</taxon>
        <taxon>Ecdysozoa</taxon>
        <taxon>Arthropoda</taxon>
        <taxon>Hexapoda</taxon>
        <taxon>Insecta</taxon>
        <taxon>Pterygota</taxon>
        <taxon>Neoptera</taxon>
        <taxon>Endopterygota</taxon>
        <taxon>Diptera</taxon>
        <taxon>Nematocera</taxon>
        <taxon>Culicoidea</taxon>
        <taxon>Culicidae</taxon>
        <taxon>Culicinae</taxon>
        <taxon>Culicini</taxon>
        <taxon>Culex</taxon>
        <taxon>Culex</taxon>
    </lineage>
</organism>
<proteinExistence type="predicted"/>
<keyword evidence="5" id="KW-1185">Reference proteome</keyword>
<evidence type="ECO:0000313" key="3">
    <source>
        <dbReference type="EMBL" id="EDS37610.1"/>
    </source>
</evidence>
<dbReference type="AlphaFoldDB" id="B0W038"/>
<dbReference type="VEuPathDB" id="VectorBase:CQUJHB016804"/>
<name>B0W038_CULQU</name>
<protein>
    <submittedName>
        <fullName evidence="3 4">Origin recognition complex subunit 5</fullName>
    </submittedName>
</protein>
<feature type="region of interest" description="Disordered" evidence="1">
    <location>
        <begin position="87"/>
        <end position="110"/>
    </location>
</feature>
<dbReference type="HOGENOM" id="CLU_1983737_0_0_1"/>
<dbReference type="PANTHER" id="PTHR12705:SF0">
    <property type="entry name" value="ORIGIN RECOGNITION COMPLEX SUBUNIT 5"/>
    <property type="match status" value="1"/>
</dbReference>
<dbReference type="Proteomes" id="UP000002320">
    <property type="component" value="Unassembled WGS sequence"/>
</dbReference>
<dbReference type="STRING" id="7176.B0W038"/>